<evidence type="ECO:0000313" key="13">
    <source>
        <dbReference type="EMBL" id="ACO14835.1"/>
    </source>
</evidence>
<dbReference type="AlphaFoldDB" id="C1C0N2"/>
<evidence type="ECO:0000256" key="3">
    <source>
        <dbReference type="ARBA" id="ARBA00022857"/>
    </source>
</evidence>
<evidence type="ECO:0000256" key="7">
    <source>
        <dbReference type="ARBA" id="ARBA00039153"/>
    </source>
</evidence>
<name>C1C0N2_CALCM</name>
<dbReference type="PANTHER" id="PTHR15104:SF0">
    <property type="entry name" value="DIHYDROPTERIDINE REDUCTASE"/>
    <property type="match status" value="1"/>
</dbReference>
<dbReference type="FunFam" id="3.40.50.720:FF:000157">
    <property type="entry name" value="Quinoid dihydropteridine reductase"/>
    <property type="match status" value="1"/>
</dbReference>
<evidence type="ECO:0000256" key="1">
    <source>
        <dbReference type="ARBA" id="ARBA00006484"/>
    </source>
</evidence>
<keyword evidence="4" id="KW-0560">Oxidoreductase</keyword>
<dbReference type="GO" id="GO:0006559">
    <property type="term" value="P:L-phenylalanine catabolic process"/>
    <property type="evidence" value="ECO:0007669"/>
    <property type="project" value="TreeGrafter"/>
</dbReference>
<evidence type="ECO:0000256" key="11">
    <source>
        <dbReference type="ARBA" id="ARBA00047429"/>
    </source>
</evidence>
<dbReference type="EC" id="1.5.1.34" evidence="7"/>
<accession>C1C0N2</accession>
<dbReference type="GO" id="GO:0005737">
    <property type="term" value="C:cytoplasm"/>
    <property type="evidence" value="ECO:0007669"/>
    <property type="project" value="TreeGrafter"/>
</dbReference>
<evidence type="ECO:0000256" key="12">
    <source>
        <dbReference type="ARBA" id="ARBA00047536"/>
    </source>
</evidence>
<comment type="function">
    <text evidence="6">Catalyzes the conversion of quinonoid dihydrobiopterin into tetrahydrobiopterin.</text>
</comment>
<comment type="catalytic activity">
    <reaction evidence="11">
        <text>5,6,7,8-tetrahydropteridine + NADP(+) = 6,7-dihydropteridine + NADPH + H(+)</text>
        <dbReference type="Rhea" id="RHEA:17865"/>
        <dbReference type="ChEBI" id="CHEBI:15378"/>
        <dbReference type="ChEBI" id="CHEBI:28889"/>
        <dbReference type="ChEBI" id="CHEBI:30156"/>
        <dbReference type="ChEBI" id="CHEBI:57783"/>
        <dbReference type="ChEBI" id="CHEBI:58349"/>
        <dbReference type="EC" id="1.5.1.34"/>
    </reaction>
    <physiologicalReaction direction="right-to-left" evidence="11">
        <dbReference type="Rhea" id="RHEA:17867"/>
    </physiologicalReaction>
</comment>
<evidence type="ECO:0000256" key="6">
    <source>
        <dbReference type="ARBA" id="ARBA00037099"/>
    </source>
</evidence>
<organism evidence="13">
    <name type="scientific">Caligus clemensi</name>
    <name type="common">Sea louse</name>
    <dbReference type="NCBI Taxonomy" id="344056"/>
    <lineage>
        <taxon>Eukaryota</taxon>
        <taxon>Metazoa</taxon>
        <taxon>Ecdysozoa</taxon>
        <taxon>Arthropoda</taxon>
        <taxon>Crustacea</taxon>
        <taxon>Multicrustacea</taxon>
        <taxon>Hexanauplia</taxon>
        <taxon>Copepoda</taxon>
        <taxon>Siphonostomatoida</taxon>
        <taxon>Caligidae</taxon>
        <taxon>Caligus</taxon>
    </lineage>
</organism>
<dbReference type="EMBL" id="BT080411">
    <property type="protein sequence ID" value="ACO14835.1"/>
    <property type="molecule type" value="mRNA"/>
</dbReference>
<dbReference type="GO" id="GO:0070402">
    <property type="term" value="F:NADPH binding"/>
    <property type="evidence" value="ECO:0007669"/>
    <property type="project" value="TreeGrafter"/>
</dbReference>
<dbReference type="Gene3D" id="3.40.50.720">
    <property type="entry name" value="NAD(P)-binding Rossmann-like Domain"/>
    <property type="match status" value="1"/>
</dbReference>
<keyword evidence="5" id="KW-0783">Tetrahydrobiopterin biosynthesis</keyword>
<evidence type="ECO:0000256" key="10">
    <source>
        <dbReference type="ARBA" id="ARBA00042518"/>
    </source>
</evidence>
<protein>
    <recommendedName>
        <fullName evidence="8">Dihydropteridine reductase</fullName>
        <ecNumber evidence="7">1.5.1.34</ecNumber>
    </recommendedName>
    <alternativeName>
        <fullName evidence="10">HDHPR</fullName>
    </alternativeName>
    <alternativeName>
        <fullName evidence="9">Quinoid dihydropteridine reductase</fullName>
    </alternativeName>
</protein>
<dbReference type="CDD" id="cd05334">
    <property type="entry name" value="DHPR_SDR_c_like"/>
    <property type="match status" value="1"/>
</dbReference>
<gene>
    <name evidence="13" type="primary">DHPR</name>
</gene>
<dbReference type="PANTHER" id="PTHR15104">
    <property type="entry name" value="DIHYDROPTERIDINE REDUCTASE"/>
    <property type="match status" value="1"/>
</dbReference>
<dbReference type="InterPro" id="IPR036291">
    <property type="entry name" value="NAD(P)-bd_dom_sf"/>
</dbReference>
<dbReference type="GO" id="GO:0070404">
    <property type="term" value="F:NADH binding"/>
    <property type="evidence" value="ECO:0007669"/>
    <property type="project" value="TreeGrafter"/>
</dbReference>
<comment type="similarity">
    <text evidence="1">Belongs to the short-chain dehydrogenases/reductases (SDR) family.</text>
</comment>
<evidence type="ECO:0000256" key="2">
    <source>
        <dbReference type="ARBA" id="ARBA00011738"/>
    </source>
</evidence>
<evidence type="ECO:0000256" key="5">
    <source>
        <dbReference type="ARBA" id="ARBA00023007"/>
    </source>
</evidence>
<sequence>MDISMPQKVIIYGGMGGLGSAVVSQFKSKGFWILSVDTRANEKADANVIVDVTQDWCAQEQSVISDVSKVLSDGSKLDAIINVAGGWAGGSAKSKELIKNADLMWKQSVWSSSIAAALATEHLSPGGLLVLPGAQAALSGTGGMMGYGMAKAAVHQLVMSLACPDSGLPPQAVALGMLPTTLDTPMNRKFMPMADFSTWTTPEFVSDLLLKWTDKQGRPSSGSLVQLITKDGKTELVI</sequence>
<keyword evidence="3" id="KW-0521">NADP</keyword>
<evidence type="ECO:0000256" key="9">
    <source>
        <dbReference type="ARBA" id="ARBA00041348"/>
    </source>
</evidence>
<reference evidence="13" key="1">
    <citation type="submission" date="2009-03" db="EMBL/GenBank/DDBJ databases">
        <title>Caligus clemensi ESTs and full-length cDNAs.</title>
        <authorList>
            <person name="Yasuike M."/>
            <person name="von Schalburg K."/>
            <person name="Cooper G."/>
            <person name="Leong J."/>
            <person name="Jones S.R.M."/>
            <person name="Koop B.F."/>
        </authorList>
    </citation>
    <scope>NUCLEOTIDE SEQUENCE</scope>
    <source>
        <tissue evidence="13">Whole</tissue>
    </source>
</reference>
<comment type="subunit">
    <text evidence="2">Homodimer.</text>
</comment>
<dbReference type="SUPFAM" id="SSF51735">
    <property type="entry name" value="NAD(P)-binding Rossmann-fold domains"/>
    <property type="match status" value="1"/>
</dbReference>
<proteinExistence type="evidence at transcript level"/>
<dbReference type="InterPro" id="IPR002347">
    <property type="entry name" value="SDR_fam"/>
</dbReference>
<dbReference type="GO" id="GO:0004155">
    <property type="term" value="F:6,7-dihydropteridine reductase activity"/>
    <property type="evidence" value="ECO:0007669"/>
    <property type="project" value="UniProtKB-EC"/>
</dbReference>
<dbReference type="Pfam" id="PF00106">
    <property type="entry name" value="adh_short"/>
    <property type="match status" value="1"/>
</dbReference>
<evidence type="ECO:0000256" key="4">
    <source>
        <dbReference type="ARBA" id="ARBA00023002"/>
    </source>
</evidence>
<dbReference type="PRINTS" id="PR00081">
    <property type="entry name" value="GDHRDH"/>
</dbReference>
<dbReference type="GO" id="GO:0006729">
    <property type="term" value="P:tetrahydrobiopterin biosynthetic process"/>
    <property type="evidence" value="ECO:0007669"/>
    <property type="project" value="UniProtKB-KW"/>
</dbReference>
<comment type="catalytic activity">
    <reaction evidence="12">
        <text>5,6,7,8-tetrahydropteridine + NAD(+) = 6,7-dihydropteridine + NADH + H(+)</text>
        <dbReference type="Rhea" id="RHEA:17869"/>
        <dbReference type="ChEBI" id="CHEBI:15378"/>
        <dbReference type="ChEBI" id="CHEBI:28889"/>
        <dbReference type="ChEBI" id="CHEBI:30156"/>
        <dbReference type="ChEBI" id="CHEBI:57540"/>
        <dbReference type="ChEBI" id="CHEBI:57945"/>
        <dbReference type="EC" id="1.5.1.34"/>
    </reaction>
    <physiologicalReaction direction="right-to-left" evidence="12">
        <dbReference type="Rhea" id="RHEA:17871"/>
    </physiologicalReaction>
</comment>
<evidence type="ECO:0000256" key="8">
    <source>
        <dbReference type="ARBA" id="ARBA00039520"/>
    </source>
</evidence>